<dbReference type="InterPro" id="IPR007410">
    <property type="entry name" value="LpqE-like"/>
</dbReference>
<dbReference type="RefSeq" id="WP_091400224.1">
    <property type="nucleotide sequence ID" value="NZ_FMCR01000002.1"/>
</dbReference>
<sequence>MRTTSPNASRRRSVAVLAAAILTVGVAGCGSSDSPSTAQTGPSASTSANPDAGVLGIRDPWVKAADKGMTAAFGTLVNDGDTDVTVTGATTSLSPMELHEMAMKDGKMVMRAKQGGIVIKAKSSHALEPGGDHLMLMNLTKPVQAGDELTVTLTFADGKTQEFRAVAKPFTGAQESYAPGHGEPMPGMSPTPGMSMSPAS</sequence>
<dbReference type="Pfam" id="PF04314">
    <property type="entry name" value="PCuAC"/>
    <property type="match status" value="1"/>
</dbReference>
<feature type="compositionally biased region" description="Polar residues" evidence="1">
    <location>
        <begin position="31"/>
        <end position="49"/>
    </location>
</feature>
<dbReference type="Gene3D" id="2.60.40.1890">
    <property type="entry name" value="PCu(A)C copper chaperone"/>
    <property type="match status" value="1"/>
</dbReference>
<proteinExistence type="predicted"/>
<organism evidence="3 4">
    <name type="scientific">Micromonospora saelicesensis</name>
    <dbReference type="NCBI Taxonomy" id="285676"/>
    <lineage>
        <taxon>Bacteria</taxon>
        <taxon>Bacillati</taxon>
        <taxon>Actinomycetota</taxon>
        <taxon>Actinomycetes</taxon>
        <taxon>Micromonosporales</taxon>
        <taxon>Micromonosporaceae</taxon>
        <taxon>Micromonospora</taxon>
    </lineage>
</organism>
<accession>A0A1C4WKE8</accession>
<name>A0A1C4WKE8_9ACTN</name>
<dbReference type="PANTHER" id="PTHR36302">
    <property type="entry name" value="BLR7088 PROTEIN"/>
    <property type="match status" value="1"/>
</dbReference>
<reference evidence="3 4" key="1">
    <citation type="submission" date="2016-06" db="EMBL/GenBank/DDBJ databases">
        <authorList>
            <person name="Kjaerup R.B."/>
            <person name="Dalgaard T.S."/>
            <person name="Juul-Madsen H.R."/>
        </authorList>
    </citation>
    <scope>NUCLEOTIDE SEQUENCE [LARGE SCALE GENOMIC DNA]</scope>
    <source>
        <strain evidence="3 4">DSM 44871</strain>
    </source>
</reference>
<dbReference type="PANTHER" id="PTHR36302:SF1">
    <property type="entry name" value="COPPER CHAPERONE PCU(A)C"/>
    <property type="match status" value="1"/>
</dbReference>
<protein>
    <recommendedName>
        <fullName evidence="5">Copper chaperone PCu(A)C</fullName>
    </recommendedName>
</protein>
<evidence type="ECO:0008006" key="5">
    <source>
        <dbReference type="Google" id="ProtNLM"/>
    </source>
</evidence>
<dbReference type="InterPro" id="IPR058248">
    <property type="entry name" value="Lxx211020-like"/>
</dbReference>
<feature type="region of interest" description="Disordered" evidence="1">
    <location>
        <begin position="30"/>
        <end position="53"/>
    </location>
</feature>
<dbReference type="EMBL" id="FMCR01000002">
    <property type="protein sequence ID" value="SCE96682.1"/>
    <property type="molecule type" value="Genomic_DNA"/>
</dbReference>
<evidence type="ECO:0000313" key="4">
    <source>
        <dbReference type="Proteomes" id="UP000198864"/>
    </source>
</evidence>
<evidence type="ECO:0000256" key="2">
    <source>
        <dbReference type="SAM" id="SignalP"/>
    </source>
</evidence>
<feature type="signal peptide" evidence="2">
    <location>
        <begin position="1"/>
        <end position="29"/>
    </location>
</feature>
<dbReference type="InterPro" id="IPR036182">
    <property type="entry name" value="PCuAC_sf"/>
</dbReference>
<feature type="chain" id="PRO_5039318348" description="Copper chaperone PCu(A)C" evidence="2">
    <location>
        <begin position="30"/>
        <end position="200"/>
    </location>
</feature>
<evidence type="ECO:0000256" key="1">
    <source>
        <dbReference type="SAM" id="MobiDB-lite"/>
    </source>
</evidence>
<feature type="compositionally biased region" description="Low complexity" evidence="1">
    <location>
        <begin position="184"/>
        <end position="200"/>
    </location>
</feature>
<feature type="region of interest" description="Disordered" evidence="1">
    <location>
        <begin position="173"/>
        <end position="200"/>
    </location>
</feature>
<dbReference type="STRING" id="285676.GA0070561_2792"/>
<evidence type="ECO:0000313" key="3">
    <source>
        <dbReference type="EMBL" id="SCE96682.1"/>
    </source>
</evidence>
<keyword evidence="2" id="KW-0732">Signal</keyword>
<dbReference type="Proteomes" id="UP000198864">
    <property type="component" value="Unassembled WGS sequence"/>
</dbReference>
<dbReference type="PROSITE" id="PS51257">
    <property type="entry name" value="PROKAR_LIPOPROTEIN"/>
    <property type="match status" value="1"/>
</dbReference>
<gene>
    <name evidence="3" type="ORF">GA0070561_2792</name>
</gene>
<dbReference type="SUPFAM" id="SSF110087">
    <property type="entry name" value="DR1885-like metal-binding protein"/>
    <property type="match status" value="1"/>
</dbReference>
<dbReference type="AlphaFoldDB" id="A0A1C4WKE8"/>